<evidence type="ECO:0000313" key="4">
    <source>
        <dbReference type="Proteomes" id="UP000807504"/>
    </source>
</evidence>
<comment type="caution">
    <text evidence="3">The sequence shown here is derived from an EMBL/GenBank/DDBJ whole genome shotgun (WGS) entry which is preliminary data.</text>
</comment>
<gene>
    <name evidence="3" type="ORF">HNY73_000603</name>
</gene>
<protein>
    <submittedName>
        <fullName evidence="3">Uncharacterized protein</fullName>
    </submittedName>
</protein>
<feature type="region of interest" description="Disordered" evidence="2">
    <location>
        <begin position="276"/>
        <end position="295"/>
    </location>
</feature>
<name>A0A8T0FYT2_ARGBR</name>
<dbReference type="Proteomes" id="UP000807504">
    <property type="component" value="Unassembled WGS sequence"/>
</dbReference>
<organism evidence="3 4">
    <name type="scientific">Argiope bruennichi</name>
    <name type="common">Wasp spider</name>
    <name type="synonym">Aranea bruennichi</name>
    <dbReference type="NCBI Taxonomy" id="94029"/>
    <lineage>
        <taxon>Eukaryota</taxon>
        <taxon>Metazoa</taxon>
        <taxon>Ecdysozoa</taxon>
        <taxon>Arthropoda</taxon>
        <taxon>Chelicerata</taxon>
        <taxon>Arachnida</taxon>
        <taxon>Araneae</taxon>
        <taxon>Araneomorphae</taxon>
        <taxon>Entelegynae</taxon>
        <taxon>Araneoidea</taxon>
        <taxon>Araneidae</taxon>
        <taxon>Argiope</taxon>
    </lineage>
</organism>
<evidence type="ECO:0000256" key="1">
    <source>
        <dbReference type="SAM" id="Coils"/>
    </source>
</evidence>
<feature type="compositionally biased region" description="Polar residues" evidence="2">
    <location>
        <begin position="276"/>
        <end position="289"/>
    </location>
</feature>
<dbReference type="EMBL" id="JABXBU010000001">
    <property type="protein sequence ID" value="KAF8796191.1"/>
    <property type="molecule type" value="Genomic_DNA"/>
</dbReference>
<evidence type="ECO:0000313" key="3">
    <source>
        <dbReference type="EMBL" id="KAF8796191.1"/>
    </source>
</evidence>
<keyword evidence="4" id="KW-1185">Reference proteome</keyword>
<reference evidence="3" key="2">
    <citation type="submission" date="2020-06" db="EMBL/GenBank/DDBJ databases">
        <authorList>
            <person name="Sheffer M."/>
        </authorList>
    </citation>
    <scope>NUCLEOTIDE SEQUENCE</scope>
</reference>
<keyword evidence="1" id="KW-0175">Coiled coil</keyword>
<proteinExistence type="predicted"/>
<evidence type="ECO:0000256" key="2">
    <source>
        <dbReference type="SAM" id="MobiDB-lite"/>
    </source>
</evidence>
<sequence>MPPKKKPVSGPVGVYDVEIMNEDELKQYIEALKEESERMKTAFTDHQRDKRELEDLLSDTQEDILSRYRTLMQKEIELQELLSESHDILKDEDKKHLIEELETNKKLAQNTIDNFIEVQEIDMFRQDELKKLQKNLNDRNREVENINLTHRLISTDLKEQTEEEWVNMMEKRKHSLEEISEEFNEKYLEERRKLFEEEENIMNTIIDSLFGKDSDKYPSTNEVEKMSWYFKDLFWKNLKASANLKVRVESLETELNKLKMLLRDAENENKELLQSIEASNYSSKNSNDQAVPEKDDFDDKQLDYLTYENYTLNEKLRQVTEERNVLRNKFISAMRSIYKKADFASFLAEQMIASLLKDGQNLNEKSLNAYLQDKDQKATTEASRVNQEYDMAEIHNESSSSIC</sequence>
<feature type="coiled-coil region" evidence="1">
    <location>
        <begin position="98"/>
        <end position="186"/>
    </location>
</feature>
<dbReference type="AlphaFoldDB" id="A0A8T0FYT2"/>
<feature type="coiled-coil region" evidence="1">
    <location>
        <begin position="22"/>
        <end position="63"/>
    </location>
</feature>
<accession>A0A8T0FYT2</accession>
<reference evidence="3" key="1">
    <citation type="journal article" date="2020" name="bioRxiv">
        <title>Chromosome-level reference genome of the European wasp spider Argiope bruennichi: a resource for studies on range expansion and evolutionary adaptation.</title>
        <authorList>
            <person name="Sheffer M.M."/>
            <person name="Hoppe A."/>
            <person name="Krehenwinkel H."/>
            <person name="Uhl G."/>
            <person name="Kuss A.W."/>
            <person name="Jensen L."/>
            <person name="Jensen C."/>
            <person name="Gillespie R.G."/>
            <person name="Hoff K.J."/>
            <person name="Prost S."/>
        </authorList>
    </citation>
    <scope>NUCLEOTIDE SEQUENCE</scope>
</reference>